<protein>
    <submittedName>
        <fullName evidence="1">Uncharacterized protein</fullName>
    </submittedName>
</protein>
<evidence type="ECO:0000313" key="2">
    <source>
        <dbReference type="Proteomes" id="UP000321408"/>
    </source>
</evidence>
<reference evidence="1 2" key="1">
    <citation type="journal article" date="2020" name="Nature">
        <title>Isolation of an archaeon at the prokaryote-eukaryote interface.</title>
        <authorList>
            <person name="Imachi H."/>
            <person name="Nobu M.K."/>
            <person name="Nakahara N."/>
            <person name="Morono Y."/>
            <person name="Ogawara M."/>
            <person name="Takaki Y."/>
            <person name="Takano Y."/>
            <person name="Uematsu K."/>
            <person name="Ikuta T."/>
            <person name="Ito M."/>
            <person name="Matsui Y."/>
            <person name="Miyazaki M."/>
            <person name="Murata K."/>
            <person name="Saito Y."/>
            <person name="Sakai S."/>
            <person name="Song C."/>
            <person name="Tasumi E."/>
            <person name="Yamanaka Y."/>
            <person name="Yamaguchi T."/>
            <person name="Kamagata Y."/>
            <person name="Tamaki H."/>
            <person name="Takai K."/>
        </authorList>
    </citation>
    <scope>NUCLEOTIDE SEQUENCE [LARGE SCALE GENOMIC DNA]</scope>
    <source>
        <strain evidence="1 2">MK-D1</strain>
    </source>
</reference>
<keyword evidence="2" id="KW-1185">Reference proteome</keyword>
<dbReference type="AlphaFoldDB" id="A0A5B9DA14"/>
<dbReference type="RefSeq" id="WP_147662497.1">
    <property type="nucleotide sequence ID" value="NZ_CP042905.2"/>
</dbReference>
<dbReference type="GeneID" id="41329412"/>
<sequence>MQNLIDKLKINNENVKTINNFLLDPENPLMKSVLETINKYGTPEEINRKAKEAGKLENLMNRLKAKNSPYVKDLEWLIEQKEKGAFIKLEDYYKKILGDKYESTKMKEGYAVTMELSALQFFPFFIEEAKQAIANQELMPGRYIKVRNMVEQVEDDQLLASSIAMKIIGASYVETLDTKGTDGSNVHLGGPETITGYFGGIGQPNTHALKWLDEFLHYYTEYGVQQVLNINPGTILIGYLLYRLGVDIEFKISVYMGNDNPYSVLWTMMTAKLFAREDGTTPLIGFNFSNSVNNETIELADFPRKAFGFEDIVRIEHHIFETWKSIVRQPYDRRAELVEVSAKVKNISAKHEGGDIEVEKSREHPSDILEYFLPKEEIMKQGLMGFLTRNYMDKHDSIKGTADALIKAGIPVIVARNLH</sequence>
<reference evidence="1 2" key="2">
    <citation type="journal article" date="2024" name="Int. J. Syst. Evol. Microbiol.">
        <title>Promethearchaeum syntrophicum gen. nov., sp. nov., an anaerobic, obligately syntrophic archaeon, the first isolate of the lineage 'Asgard' archaea, and proposal of the new archaeal phylum Promethearchaeota phyl. nov. and kingdom Promethearchaeati regn. nov.</title>
        <authorList>
            <person name="Imachi H."/>
            <person name="Nobu M.K."/>
            <person name="Kato S."/>
            <person name="Takaki Y."/>
            <person name="Miyazaki M."/>
            <person name="Miyata M."/>
            <person name="Ogawara M."/>
            <person name="Saito Y."/>
            <person name="Sakai S."/>
            <person name="Tahara Y.O."/>
            <person name="Takano Y."/>
            <person name="Tasumi E."/>
            <person name="Uematsu K."/>
            <person name="Yoshimura T."/>
            <person name="Itoh T."/>
            <person name="Ohkuma M."/>
            <person name="Takai K."/>
        </authorList>
    </citation>
    <scope>NUCLEOTIDE SEQUENCE [LARGE SCALE GENOMIC DNA]</scope>
    <source>
        <strain evidence="1 2">MK-D1</strain>
    </source>
</reference>
<dbReference type="Proteomes" id="UP000321408">
    <property type="component" value="Chromosome"/>
</dbReference>
<dbReference type="EMBL" id="CP042905">
    <property type="protein sequence ID" value="QEE15590.1"/>
    <property type="molecule type" value="Genomic_DNA"/>
</dbReference>
<organism evidence="1 2">
    <name type="scientific">Promethearchaeum syntrophicum</name>
    <dbReference type="NCBI Taxonomy" id="2594042"/>
    <lineage>
        <taxon>Archaea</taxon>
        <taxon>Promethearchaeati</taxon>
        <taxon>Promethearchaeota</taxon>
        <taxon>Promethearchaeia</taxon>
        <taxon>Promethearchaeales</taxon>
        <taxon>Promethearchaeaceae</taxon>
        <taxon>Promethearchaeum</taxon>
    </lineage>
</organism>
<proteinExistence type="predicted"/>
<accession>A0A5B9DA14</accession>
<evidence type="ECO:0000313" key="1">
    <source>
        <dbReference type="EMBL" id="QEE15590.1"/>
    </source>
</evidence>
<gene>
    <name evidence="1" type="ORF">DSAG12_01416</name>
</gene>
<dbReference type="KEGG" id="psyt:DSAG12_01416"/>
<name>A0A5B9DA14_9ARCH</name>